<organism evidence="2 3">
    <name type="scientific">Streptomyces laurentii</name>
    <dbReference type="NCBI Taxonomy" id="39478"/>
    <lineage>
        <taxon>Bacteria</taxon>
        <taxon>Bacillati</taxon>
        <taxon>Actinomycetota</taxon>
        <taxon>Actinomycetes</taxon>
        <taxon>Kitasatosporales</taxon>
        <taxon>Streptomycetaceae</taxon>
        <taxon>Streptomyces</taxon>
    </lineage>
</organism>
<feature type="region of interest" description="Disordered" evidence="1">
    <location>
        <begin position="234"/>
        <end position="255"/>
    </location>
</feature>
<dbReference type="AlphaFoldDB" id="A0A169N3M3"/>
<dbReference type="KEGG" id="slau:SLA_0678"/>
<gene>
    <name evidence="2" type="ORF">SLA_0678</name>
</gene>
<proteinExistence type="predicted"/>
<accession>A0A169N3M3</accession>
<evidence type="ECO:0000313" key="2">
    <source>
        <dbReference type="EMBL" id="BAU81632.1"/>
    </source>
</evidence>
<evidence type="ECO:0000256" key="1">
    <source>
        <dbReference type="SAM" id="MobiDB-lite"/>
    </source>
</evidence>
<sequence>MIAVLTSGVALGAHVPGLRLAQRLREHGADVLVDVLERWLPGDRLAAVVESRRSFQRDLRFAVAAQGLATDPVDDITPEAVEALEKHWEEQGVETFVVFSGFWLRLLDGYLRRRPTRTVACHVDAVVSPSYRRASRYAPEAEHVWLAREDGTLPWTIPVDTRPPVPWSAREGRLLVHGGGWAIGSYRDRARELAEAGLPLDLIVPEAPAAVDWARCFTLDPDWHPWHDDGLPPLLEVPPASADSSDSSDPEGRGRNLSYELAQSARAIVSKPGGGTLLDSLWTATPLILLEPAGRHEAANGRLWRRLGFALSYDEWHACGFAPERLEPLHQALLGAAARPRDLLDGLLTPRT</sequence>
<dbReference type="EMBL" id="AP017424">
    <property type="protein sequence ID" value="BAU81632.1"/>
    <property type="molecule type" value="Genomic_DNA"/>
</dbReference>
<keyword evidence="3" id="KW-1185">Reference proteome</keyword>
<feature type="compositionally biased region" description="Low complexity" evidence="1">
    <location>
        <begin position="238"/>
        <end position="247"/>
    </location>
</feature>
<name>A0A169N3M3_STRLU</name>
<dbReference type="Proteomes" id="UP000217676">
    <property type="component" value="Chromosome"/>
</dbReference>
<reference evidence="2 3" key="1">
    <citation type="journal article" date="2016" name="Genome Announc.">
        <title>Complete Genome Sequence of Thiostrepton-Producing Streptomyces laurentii ATCC 31255.</title>
        <authorList>
            <person name="Doi K."/>
            <person name="Fujino Y."/>
            <person name="Nagayoshi Y."/>
            <person name="Ohshima T."/>
            <person name="Ogata S."/>
        </authorList>
    </citation>
    <scope>NUCLEOTIDE SEQUENCE [LARGE SCALE GENOMIC DNA]</scope>
    <source>
        <strain evidence="2 3">ATCC 31255</strain>
    </source>
</reference>
<evidence type="ECO:0000313" key="3">
    <source>
        <dbReference type="Proteomes" id="UP000217676"/>
    </source>
</evidence>
<protein>
    <submittedName>
        <fullName evidence="2">Uncharacterized protein</fullName>
    </submittedName>
</protein>